<accession>A0AA86R7Q6</accession>
<comment type="caution">
    <text evidence="1">The sequence shown here is derived from an EMBL/GenBank/DDBJ whole genome shotgun (WGS) entry which is preliminary data.</text>
</comment>
<protein>
    <submittedName>
        <fullName evidence="2">Hypothetical_protein</fullName>
    </submittedName>
</protein>
<sequence length="207" mass="24788">METPEEIKIVDLTEMYANENDLGKILFNDWQQAFDTCKAVSTLKNVESTNLLYCHHFSKWKNPRKISSHKNTCKRHAGIHQITGKTMLSYKRIAPDKYNHFKFIMLPDLSFVDIEQIDVNHMYYKLVITGEHDKDPVKHCQIQHILKYKFSKEEDELILNQFQSVKAFKRLIYYLKNQRVKTQLVVLLKRFQDTLCIWLEFTYQTMF</sequence>
<dbReference type="Proteomes" id="UP001642409">
    <property type="component" value="Unassembled WGS sequence"/>
</dbReference>
<proteinExistence type="predicted"/>
<dbReference type="EMBL" id="CAXDID020000911">
    <property type="protein sequence ID" value="CAL6115740.1"/>
    <property type="molecule type" value="Genomic_DNA"/>
</dbReference>
<name>A0AA86R7Q6_9EUKA</name>
<evidence type="ECO:0000313" key="3">
    <source>
        <dbReference type="Proteomes" id="UP001642409"/>
    </source>
</evidence>
<organism evidence="1">
    <name type="scientific">Hexamita inflata</name>
    <dbReference type="NCBI Taxonomy" id="28002"/>
    <lineage>
        <taxon>Eukaryota</taxon>
        <taxon>Metamonada</taxon>
        <taxon>Diplomonadida</taxon>
        <taxon>Hexamitidae</taxon>
        <taxon>Hexamitinae</taxon>
        <taxon>Hexamita</taxon>
    </lineage>
</organism>
<evidence type="ECO:0000313" key="2">
    <source>
        <dbReference type="EMBL" id="CAL6115740.1"/>
    </source>
</evidence>
<reference evidence="2 3" key="2">
    <citation type="submission" date="2024-07" db="EMBL/GenBank/DDBJ databases">
        <authorList>
            <person name="Akdeniz Z."/>
        </authorList>
    </citation>
    <scope>NUCLEOTIDE SEQUENCE [LARGE SCALE GENOMIC DNA]</scope>
</reference>
<reference evidence="1" key="1">
    <citation type="submission" date="2023-06" db="EMBL/GenBank/DDBJ databases">
        <authorList>
            <person name="Kurt Z."/>
        </authorList>
    </citation>
    <scope>NUCLEOTIDE SEQUENCE</scope>
</reference>
<dbReference type="AlphaFoldDB" id="A0AA86R7Q6"/>
<dbReference type="EMBL" id="CATOUU010001087">
    <property type="protein sequence ID" value="CAI9971002.1"/>
    <property type="molecule type" value="Genomic_DNA"/>
</dbReference>
<evidence type="ECO:0000313" key="1">
    <source>
        <dbReference type="EMBL" id="CAI9971002.1"/>
    </source>
</evidence>
<gene>
    <name evidence="1" type="ORF">HINF_LOCUS58647</name>
    <name evidence="2" type="ORF">HINF_LOCUS78759</name>
</gene>
<keyword evidence="3" id="KW-1185">Reference proteome</keyword>